<organism evidence="5">
    <name type="scientific">Enterobius vermicularis</name>
    <name type="common">Human pinworm</name>
    <dbReference type="NCBI Taxonomy" id="51028"/>
    <lineage>
        <taxon>Eukaryota</taxon>
        <taxon>Metazoa</taxon>
        <taxon>Ecdysozoa</taxon>
        <taxon>Nematoda</taxon>
        <taxon>Chromadorea</taxon>
        <taxon>Rhabditida</taxon>
        <taxon>Spirurina</taxon>
        <taxon>Oxyuridomorpha</taxon>
        <taxon>Oxyuroidea</taxon>
        <taxon>Oxyuridae</taxon>
        <taxon>Enterobius</taxon>
    </lineage>
</organism>
<feature type="compositionally biased region" description="Polar residues" evidence="1">
    <location>
        <begin position="169"/>
        <end position="180"/>
    </location>
</feature>
<sequence length="249" mass="25797">MNSLSDTGISAGVMAVIIIAAIAVLVGLTTLLCTGINFAKSRRRTRRLQSMSPVRIITPAECIAQNRALPPLVTNAGTASMLRFIPSGPSTPCEAGSPKPQSPKMFYIAADPPPTYEEAMQMALESNQASPSQSTSIAATIRNDDTSNSSSSAADAVPADGREVGAVTGSKSIPSADNPESSSSSHLPSTRSAAADETCSTTSKASPSSIENDAPSTTHCKQNKGDLTKKSESNSPLPLKQKSFEEVAL</sequence>
<keyword evidence="2" id="KW-1133">Transmembrane helix</keyword>
<feature type="compositionally biased region" description="Polar residues" evidence="1">
    <location>
        <begin position="198"/>
        <end position="220"/>
    </location>
</feature>
<evidence type="ECO:0000313" key="3">
    <source>
        <dbReference type="EMBL" id="VDD87097.1"/>
    </source>
</evidence>
<keyword evidence="4" id="KW-1185">Reference proteome</keyword>
<dbReference type="Proteomes" id="UP000274131">
    <property type="component" value="Unassembled WGS sequence"/>
</dbReference>
<keyword evidence="2" id="KW-0812">Transmembrane</keyword>
<feature type="transmembrane region" description="Helical" evidence="2">
    <location>
        <begin position="12"/>
        <end position="39"/>
    </location>
</feature>
<feature type="compositionally biased region" description="Low complexity" evidence="1">
    <location>
        <begin position="146"/>
        <end position="159"/>
    </location>
</feature>
<evidence type="ECO:0000256" key="2">
    <source>
        <dbReference type="SAM" id="Phobius"/>
    </source>
</evidence>
<protein>
    <submittedName>
        <fullName evidence="5">Secreted protein</fullName>
    </submittedName>
</protein>
<dbReference type="EMBL" id="UXUI01007342">
    <property type="protein sequence ID" value="VDD87097.1"/>
    <property type="molecule type" value="Genomic_DNA"/>
</dbReference>
<evidence type="ECO:0000313" key="5">
    <source>
        <dbReference type="WBParaSite" id="EVEC_0000253201-mRNA-1"/>
    </source>
</evidence>
<reference evidence="5" key="1">
    <citation type="submission" date="2017-02" db="UniProtKB">
        <authorList>
            <consortium name="WormBaseParasite"/>
        </authorList>
    </citation>
    <scope>IDENTIFICATION</scope>
</reference>
<keyword evidence="2" id="KW-0472">Membrane</keyword>
<reference evidence="3 4" key="2">
    <citation type="submission" date="2018-10" db="EMBL/GenBank/DDBJ databases">
        <authorList>
            <consortium name="Pathogen Informatics"/>
        </authorList>
    </citation>
    <scope>NUCLEOTIDE SEQUENCE [LARGE SCALE GENOMIC DNA]</scope>
</reference>
<dbReference type="OrthoDB" id="10571872at2759"/>
<dbReference type="AlphaFoldDB" id="A0A0N4UY86"/>
<dbReference type="WBParaSite" id="EVEC_0000253201-mRNA-1">
    <property type="protein sequence ID" value="EVEC_0000253201-mRNA-1"/>
    <property type="gene ID" value="EVEC_0000253201"/>
</dbReference>
<accession>A0A0N4UY86</accession>
<feature type="region of interest" description="Disordered" evidence="1">
    <location>
        <begin position="142"/>
        <end position="249"/>
    </location>
</feature>
<feature type="compositionally biased region" description="Basic and acidic residues" evidence="1">
    <location>
        <begin position="223"/>
        <end position="232"/>
    </location>
</feature>
<evidence type="ECO:0000256" key="1">
    <source>
        <dbReference type="SAM" id="MobiDB-lite"/>
    </source>
</evidence>
<name>A0A0N4UY86_ENTVE</name>
<proteinExistence type="predicted"/>
<feature type="compositionally biased region" description="Low complexity" evidence="1">
    <location>
        <begin position="181"/>
        <end position="192"/>
    </location>
</feature>
<evidence type="ECO:0000313" key="4">
    <source>
        <dbReference type="Proteomes" id="UP000274131"/>
    </source>
</evidence>
<gene>
    <name evidence="3" type="ORF">EVEC_LOCUS2240</name>
</gene>